<accession>A0A565BRR1</accession>
<name>A0A565BRR1_9BRAS</name>
<dbReference type="Proteomes" id="UP000489600">
    <property type="component" value="Unassembled WGS sequence"/>
</dbReference>
<evidence type="ECO:0000313" key="2">
    <source>
        <dbReference type="Proteomes" id="UP000489600"/>
    </source>
</evidence>
<organism evidence="1 2">
    <name type="scientific">Arabis nemorensis</name>
    <dbReference type="NCBI Taxonomy" id="586526"/>
    <lineage>
        <taxon>Eukaryota</taxon>
        <taxon>Viridiplantae</taxon>
        <taxon>Streptophyta</taxon>
        <taxon>Embryophyta</taxon>
        <taxon>Tracheophyta</taxon>
        <taxon>Spermatophyta</taxon>
        <taxon>Magnoliopsida</taxon>
        <taxon>eudicotyledons</taxon>
        <taxon>Gunneridae</taxon>
        <taxon>Pentapetalae</taxon>
        <taxon>rosids</taxon>
        <taxon>malvids</taxon>
        <taxon>Brassicales</taxon>
        <taxon>Brassicaceae</taxon>
        <taxon>Arabideae</taxon>
        <taxon>Arabis</taxon>
    </lineage>
</organism>
<keyword evidence="2" id="KW-1185">Reference proteome</keyword>
<evidence type="ECO:0000313" key="1">
    <source>
        <dbReference type="EMBL" id="VVB04057.1"/>
    </source>
</evidence>
<proteinExistence type="predicted"/>
<comment type="caution">
    <text evidence="1">The sequence shown here is derived from an EMBL/GenBank/DDBJ whole genome shotgun (WGS) entry which is preliminary data.</text>
</comment>
<dbReference type="EMBL" id="CABITT030000005">
    <property type="protein sequence ID" value="VVB04057.1"/>
    <property type="molecule type" value="Genomic_DNA"/>
</dbReference>
<reference evidence="1" key="1">
    <citation type="submission" date="2019-07" db="EMBL/GenBank/DDBJ databases">
        <authorList>
            <person name="Dittberner H."/>
        </authorList>
    </citation>
    <scope>NUCLEOTIDE SEQUENCE [LARGE SCALE GENOMIC DNA]</scope>
</reference>
<sequence>MTPKLPHYVLAKIASFLAAYGVDDLKNSILAGPELKDASLSEVALHRLSMVNHFDYPWWGHEFFWYKSLFKRCLQAKNPYALYIHSLRLAFYDSDIWSAIYILDQIKDMYPYAKLMYVMLCWCVGWDLLDVFVLFRMKVRSISDVQWMSERMIYDITIVDPRSADTEGPRWRAPYPPQCWGVHNQGVEPEGFRCIDCVYLYEGRRICSKVYVHSLMVISVR</sequence>
<dbReference type="AlphaFoldDB" id="A0A565BRR1"/>
<gene>
    <name evidence="1" type="ORF">ANE_LOCUS14501</name>
</gene>
<protein>
    <submittedName>
        <fullName evidence="1">Uncharacterized protein</fullName>
    </submittedName>
</protein>